<dbReference type="InterPro" id="IPR006680">
    <property type="entry name" value="Amidohydro-rel"/>
</dbReference>
<dbReference type="EMBL" id="JALIEB010000002">
    <property type="protein sequence ID" value="MCV3270777.1"/>
    <property type="molecule type" value="Genomic_DNA"/>
</dbReference>
<dbReference type="Pfam" id="PF01979">
    <property type="entry name" value="Amidohydro_1"/>
    <property type="match status" value="1"/>
</dbReference>
<dbReference type="SUPFAM" id="SSF51556">
    <property type="entry name" value="Metallo-dependent hydrolases"/>
    <property type="match status" value="1"/>
</dbReference>
<evidence type="ECO:0000259" key="6">
    <source>
        <dbReference type="Pfam" id="PF22429"/>
    </source>
</evidence>
<dbReference type="Gene3D" id="2.30.40.10">
    <property type="entry name" value="Urease, subunit C, domain 1"/>
    <property type="match status" value="1"/>
</dbReference>
<keyword evidence="3 7" id="KW-0378">Hydrolase</keyword>
<name>A0ABT3BB24_9RHOB</name>
<dbReference type="InterPro" id="IPR055156">
    <property type="entry name" value="HutF-like_N"/>
</dbReference>
<dbReference type="NCBIfam" id="NF006684">
    <property type="entry name" value="PRK09229.1-5"/>
    <property type="match status" value="1"/>
</dbReference>
<reference evidence="7 8" key="1">
    <citation type="submission" date="2022-04" db="EMBL/GenBank/DDBJ databases">
        <title>Roseobacter sp. WL0113 is a bacterium isolated from neritic sediment.</title>
        <authorList>
            <person name="Wang L."/>
            <person name="He W."/>
            <person name="Zhang D.-F."/>
        </authorList>
    </citation>
    <scope>NUCLEOTIDE SEQUENCE [LARGE SCALE GENOMIC DNA]</scope>
    <source>
        <strain evidence="7 8">WL0113</strain>
    </source>
</reference>
<comment type="caution">
    <text evidence="7">The sequence shown here is derived from an EMBL/GenBank/DDBJ whole genome shotgun (WGS) entry which is preliminary data.</text>
</comment>
<dbReference type="SUPFAM" id="SSF51338">
    <property type="entry name" value="Composite domain of metallo-dependent hydrolases"/>
    <property type="match status" value="1"/>
</dbReference>
<organism evidence="7 8">
    <name type="scientific">Roseobacter sinensis</name>
    <dbReference type="NCBI Taxonomy" id="2931391"/>
    <lineage>
        <taxon>Bacteria</taxon>
        <taxon>Pseudomonadati</taxon>
        <taxon>Pseudomonadota</taxon>
        <taxon>Alphaproteobacteria</taxon>
        <taxon>Rhodobacterales</taxon>
        <taxon>Roseobacteraceae</taxon>
        <taxon>Roseobacter</taxon>
    </lineage>
</organism>
<dbReference type="NCBIfam" id="TIGR02022">
    <property type="entry name" value="hutF"/>
    <property type="match status" value="1"/>
</dbReference>
<proteinExistence type="predicted"/>
<dbReference type="Proteomes" id="UP001208690">
    <property type="component" value="Unassembled WGS sequence"/>
</dbReference>
<protein>
    <submittedName>
        <fullName evidence="7">Formimidoylglutamate deiminase</fullName>
        <ecNumber evidence="7">3.5.3.13</ecNumber>
    </submittedName>
</protein>
<feature type="domain" description="Formimidoylglutamate deiminase N-terminal" evidence="6">
    <location>
        <begin position="1"/>
        <end position="40"/>
    </location>
</feature>
<dbReference type="EC" id="3.5.3.13" evidence="7"/>
<keyword evidence="8" id="KW-1185">Reference proteome</keyword>
<dbReference type="InterPro" id="IPR032466">
    <property type="entry name" value="Metal_Hydrolase"/>
</dbReference>
<dbReference type="GO" id="GO:0050416">
    <property type="term" value="F:formimidoylglutamate deiminase activity"/>
    <property type="evidence" value="ECO:0007669"/>
    <property type="project" value="UniProtKB-EC"/>
</dbReference>
<comment type="cofactor">
    <cofactor evidence="1">
        <name>Zn(2+)</name>
        <dbReference type="ChEBI" id="CHEBI:29105"/>
    </cofactor>
</comment>
<dbReference type="InterPro" id="IPR010252">
    <property type="entry name" value="HutF"/>
</dbReference>
<dbReference type="InterPro" id="IPR051607">
    <property type="entry name" value="Metallo-dep_hydrolases"/>
</dbReference>
<evidence type="ECO:0000256" key="2">
    <source>
        <dbReference type="ARBA" id="ARBA00022723"/>
    </source>
</evidence>
<dbReference type="PANTHER" id="PTHR11271">
    <property type="entry name" value="GUANINE DEAMINASE"/>
    <property type="match status" value="1"/>
</dbReference>
<sequence>MQHIWAEQALLPTGWARDVHIAIGADGRIAKVEEGALPQGLRRGILLPAPVNAHSHAFQRAMAGLTEARGSSDHDSFWSWRQLMFRFLNQLTPEHVEAITAFVQMEMLEAGYAAHAEFHYLHHQPGGAPYDTLAEMCDRIVAASARSGIGLCLLPVHYEFGGCDGRALSEGQLRFGNDLDRFTRLYDAAAASLRARPADSTLGVAPHSLRAVGPGDLKRYAEHFPSGPIHMHLAEQIAEVAEVEAQWGARPAQWVLDNIPVDARWCLIHCTQMTTQETAALARSGAVAGLCPITESSLGDGIFDAVGWLAAGGRMAIGSDSNIRIALSEEIRTLEYSQRLRDHSRAALATRTRSTGRRIFDVVVQGGAQAIGRDSGALSAGRVADICALDGRAVHLAGRTGDALLDTWLFAADDRLVTDVWSAGRHLVQEGRHHDREGIVAAYRRTICDLRDRL</sequence>
<evidence type="ECO:0000256" key="1">
    <source>
        <dbReference type="ARBA" id="ARBA00001947"/>
    </source>
</evidence>
<feature type="domain" description="Amidohydrolase-related" evidence="5">
    <location>
        <begin position="45"/>
        <end position="425"/>
    </location>
</feature>
<keyword evidence="4" id="KW-0862">Zinc</keyword>
<evidence type="ECO:0000256" key="4">
    <source>
        <dbReference type="ARBA" id="ARBA00022833"/>
    </source>
</evidence>
<accession>A0ABT3BB24</accession>
<evidence type="ECO:0000259" key="5">
    <source>
        <dbReference type="Pfam" id="PF01979"/>
    </source>
</evidence>
<evidence type="ECO:0000256" key="3">
    <source>
        <dbReference type="ARBA" id="ARBA00022801"/>
    </source>
</evidence>
<dbReference type="PANTHER" id="PTHR11271:SF48">
    <property type="entry name" value="AMIDOHYDROLASE-RELATED DOMAIN-CONTAINING PROTEIN"/>
    <property type="match status" value="1"/>
</dbReference>
<evidence type="ECO:0000313" key="8">
    <source>
        <dbReference type="Proteomes" id="UP001208690"/>
    </source>
</evidence>
<dbReference type="Gene3D" id="3.20.20.140">
    <property type="entry name" value="Metal-dependent hydrolases"/>
    <property type="match status" value="1"/>
</dbReference>
<dbReference type="RefSeq" id="WP_263843095.1">
    <property type="nucleotide sequence ID" value="NZ_JALIEB010000002.1"/>
</dbReference>
<gene>
    <name evidence="7" type="ORF">MUB52_04985</name>
</gene>
<dbReference type="Pfam" id="PF22429">
    <property type="entry name" value="HutF_N"/>
    <property type="match status" value="1"/>
</dbReference>
<evidence type="ECO:0000313" key="7">
    <source>
        <dbReference type="EMBL" id="MCV3270777.1"/>
    </source>
</evidence>
<keyword evidence="2" id="KW-0479">Metal-binding</keyword>
<dbReference type="InterPro" id="IPR011059">
    <property type="entry name" value="Metal-dep_hydrolase_composite"/>
</dbReference>